<sequence>MHGLIGSAGDFVTTGGARALAFRLHLRCFDVWMPNARGTTLSRKHRTLSADQPAFWAFTWHEIGIFDLPAVLDYVLAITRQRQLHYVGHSQGTTVLLVLLAQRQDYNGRLASVSLMAPVAFLKHLSSPPLNLLASNTLRLLNQLGLHEILPASALTQVGGQFICSATLPTYALCTLFISLCVGFSDYPADRHIFSHVLETTPAGLSLLQLKHFGQLINAGNFQQYDYESPILNIQRYGQTTPPVYQLRNVHVPLLLFYGTRDALASLPDVARLTRELSNSRVTLYQVRGYNHIDFIYASSAPVFVYERIIYNAWALDTGANSQ</sequence>
<evidence type="ECO:0000256" key="1">
    <source>
        <dbReference type="ARBA" id="ARBA00022963"/>
    </source>
</evidence>
<dbReference type="InterPro" id="IPR029058">
    <property type="entry name" value="AB_hydrolase_fold"/>
</dbReference>
<dbReference type="Gene3D" id="3.40.50.1820">
    <property type="entry name" value="alpha/beta hydrolase"/>
    <property type="match status" value="1"/>
</dbReference>
<evidence type="ECO:0000256" key="2">
    <source>
        <dbReference type="ARBA" id="ARBA00023098"/>
    </source>
</evidence>
<name>A0A6J2TFQ5_DROLE</name>
<evidence type="ECO:0000313" key="5">
    <source>
        <dbReference type="RefSeq" id="XP_030375566.1"/>
    </source>
</evidence>
<keyword evidence="2" id="KW-0443">Lipid metabolism</keyword>
<protein>
    <submittedName>
        <fullName evidence="5">Lipase 3</fullName>
    </submittedName>
</protein>
<evidence type="ECO:0000259" key="3">
    <source>
        <dbReference type="Pfam" id="PF00561"/>
    </source>
</evidence>
<dbReference type="PANTHER" id="PTHR11005">
    <property type="entry name" value="LYSOSOMAL ACID LIPASE-RELATED"/>
    <property type="match status" value="1"/>
</dbReference>
<organism evidence="4 5">
    <name type="scientific">Drosophila lebanonensis</name>
    <name type="common">Fruit fly</name>
    <name type="synonym">Scaptodrosophila lebanonensis</name>
    <dbReference type="NCBI Taxonomy" id="7225"/>
    <lineage>
        <taxon>Eukaryota</taxon>
        <taxon>Metazoa</taxon>
        <taxon>Ecdysozoa</taxon>
        <taxon>Arthropoda</taxon>
        <taxon>Hexapoda</taxon>
        <taxon>Insecta</taxon>
        <taxon>Pterygota</taxon>
        <taxon>Neoptera</taxon>
        <taxon>Endopterygota</taxon>
        <taxon>Diptera</taxon>
        <taxon>Brachycera</taxon>
        <taxon>Muscomorpha</taxon>
        <taxon>Ephydroidea</taxon>
        <taxon>Drosophilidae</taxon>
        <taxon>Scaptodrosophila</taxon>
    </lineage>
</organism>
<reference evidence="5" key="1">
    <citation type="submission" date="2025-08" db="UniProtKB">
        <authorList>
            <consortium name="RefSeq"/>
        </authorList>
    </citation>
    <scope>IDENTIFICATION</scope>
    <source>
        <strain evidence="5">11010-0011.00</strain>
        <tissue evidence="5">Whole body</tissue>
    </source>
</reference>
<proteinExistence type="predicted"/>
<dbReference type="AlphaFoldDB" id="A0A6J2TFQ5"/>
<dbReference type="OrthoDB" id="9974421at2759"/>
<dbReference type="SUPFAM" id="SSF53474">
    <property type="entry name" value="alpha/beta-Hydrolases"/>
    <property type="match status" value="1"/>
</dbReference>
<feature type="domain" description="AB hydrolase-1" evidence="3">
    <location>
        <begin position="2"/>
        <end position="127"/>
    </location>
</feature>
<dbReference type="RefSeq" id="XP_030375566.1">
    <property type="nucleotide sequence ID" value="XM_030519706.1"/>
</dbReference>
<dbReference type="Proteomes" id="UP000504634">
    <property type="component" value="Unplaced"/>
</dbReference>
<dbReference type="GO" id="GO:0016042">
    <property type="term" value="P:lipid catabolic process"/>
    <property type="evidence" value="ECO:0007669"/>
    <property type="project" value="UniProtKB-KW"/>
</dbReference>
<dbReference type="GeneID" id="115624860"/>
<dbReference type="FunFam" id="3.40.50.1820:FF:000179">
    <property type="entry name" value="Lipase"/>
    <property type="match status" value="1"/>
</dbReference>
<evidence type="ECO:0000313" key="4">
    <source>
        <dbReference type="Proteomes" id="UP000504634"/>
    </source>
</evidence>
<dbReference type="InterPro" id="IPR000073">
    <property type="entry name" value="AB_hydrolase_1"/>
</dbReference>
<dbReference type="Pfam" id="PF00561">
    <property type="entry name" value="Abhydrolase_1"/>
    <property type="match status" value="1"/>
</dbReference>
<keyword evidence="4" id="KW-1185">Reference proteome</keyword>
<gene>
    <name evidence="5" type="primary">LOC115624860</name>
</gene>
<keyword evidence="1" id="KW-0442">Lipid degradation</keyword>
<accession>A0A6J2TFQ5</accession>